<evidence type="ECO:0000256" key="7">
    <source>
        <dbReference type="ARBA" id="ARBA00022857"/>
    </source>
</evidence>
<dbReference type="AlphaFoldDB" id="A0A0H3J476"/>
<reference evidence="15" key="2">
    <citation type="submission" date="2015-10" db="EMBL/GenBank/DDBJ databases">
        <title>Improved Draft Genome Sequence of Clostridium pasteurianum Strain ATCC 6013 (DSM 525) Using a Hybrid Next-Generation Sequencing Approach.</title>
        <authorList>
            <person name="Pyne M.E."/>
            <person name="Utturkar S.M."/>
            <person name="Brown S.D."/>
            <person name="Moo-Young M."/>
            <person name="Chung D.A."/>
            <person name="Chou P.C."/>
        </authorList>
    </citation>
    <scope>NUCLEOTIDE SEQUENCE</scope>
    <source>
        <strain evidence="15">ATCC 6013</strain>
    </source>
</reference>
<dbReference type="PANTHER" id="PTHR43765:SF2">
    <property type="entry name" value="2-DEHYDROPANTOATE 2-REDUCTASE"/>
    <property type="match status" value="1"/>
</dbReference>
<evidence type="ECO:0000259" key="12">
    <source>
        <dbReference type="Pfam" id="PF02558"/>
    </source>
</evidence>
<feature type="domain" description="Ketopantoate reductase C-terminal" evidence="13">
    <location>
        <begin position="175"/>
        <end position="297"/>
    </location>
</feature>
<keyword evidence="7 11" id="KW-0521">NADP</keyword>
<evidence type="ECO:0000256" key="5">
    <source>
        <dbReference type="ARBA" id="ARBA00019465"/>
    </source>
</evidence>
<evidence type="ECO:0000313" key="16">
    <source>
        <dbReference type="Proteomes" id="UP000028042"/>
    </source>
</evidence>
<dbReference type="InterPro" id="IPR036291">
    <property type="entry name" value="NAD(P)-bd_dom_sf"/>
</dbReference>
<comment type="similarity">
    <text evidence="3 11">Belongs to the ketopantoate reductase family.</text>
</comment>
<dbReference type="NCBIfam" id="TIGR00745">
    <property type="entry name" value="apbA_panE"/>
    <property type="match status" value="1"/>
</dbReference>
<evidence type="ECO:0000259" key="13">
    <source>
        <dbReference type="Pfam" id="PF08546"/>
    </source>
</evidence>
<dbReference type="InterPro" id="IPR050838">
    <property type="entry name" value="Ketopantoate_reductase"/>
</dbReference>
<dbReference type="EMBL" id="CP009268">
    <property type="protein sequence ID" value="AJA51655.1"/>
    <property type="molecule type" value="Genomic_DNA"/>
</dbReference>
<evidence type="ECO:0000313" key="14">
    <source>
        <dbReference type="EMBL" id="AJA51655.1"/>
    </source>
</evidence>
<dbReference type="InterPro" id="IPR003710">
    <property type="entry name" value="ApbA"/>
</dbReference>
<dbReference type="GeneID" id="93073761"/>
<comment type="function">
    <text evidence="1 11">Catalyzes the NADPH-dependent reduction of ketopantoate into pantoic acid.</text>
</comment>
<evidence type="ECO:0000256" key="4">
    <source>
        <dbReference type="ARBA" id="ARBA00013014"/>
    </source>
</evidence>
<proteinExistence type="inferred from homology"/>
<accession>A0A0H3J476</accession>
<keyword evidence="8 11" id="KW-0560">Oxidoreductase</keyword>
<comment type="pathway">
    <text evidence="2 11">Cofactor biosynthesis; (R)-pantothenate biosynthesis; (R)-pantoate from 3-methyl-2-oxobutanoate: step 2/2.</text>
</comment>
<reference evidence="14 17" key="1">
    <citation type="journal article" date="2015" name="Genome Announc.">
        <title>Complete Genome Sequence of the Nitrogen-Fixing and Solvent-Producing Clostridium pasteurianum DSM 525.</title>
        <authorList>
            <person name="Poehlein A."/>
            <person name="Grosse-Honebrink A."/>
            <person name="Zhang Y."/>
            <person name="Minton N.P."/>
            <person name="Daniel R."/>
        </authorList>
    </citation>
    <scope>NUCLEOTIDE SEQUENCE [LARGE SCALE GENOMIC DNA]</scope>
    <source>
        <strain evidence="14">DSM 525</strain>
        <strain evidence="17">DSM 525 / ATCC 6013</strain>
    </source>
</reference>
<evidence type="ECO:0000256" key="9">
    <source>
        <dbReference type="ARBA" id="ARBA00032024"/>
    </source>
</evidence>
<name>A0A0H3J476_CLOPA</name>
<evidence type="ECO:0000256" key="1">
    <source>
        <dbReference type="ARBA" id="ARBA00002919"/>
    </source>
</evidence>
<reference evidence="15 16" key="3">
    <citation type="journal article" name="Genome Announc.">
        <title>Improved Draft Genome Sequence of Clostridium pasteurianum Strain ATCC 6013 (DSM 525) Using a Hybrid Next-Generation Sequencing Approach.</title>
        <authorList>
            <person name="Pyne M.E."/>
            <person name="Utturkar S."/>
            <person name="Brown S.D."/>
            <person name="Moo-Young M."/>
            <person name="Chung D.A."/>
            <person name="Chou C.P."/>
        </authorList>
    </citation>
    <scope>NUCLEOTIDE SEQUENCE [LARGE SCALE GENOMIC DNA]</scope>
    <source>
        <strain evidence="15 16">ATCC 6013</strain>
    </source>
</reference>
<sequence>MRISVIGAGAMGCLYGAYLSTKNEVCLIVHKKEQADAINKEGIAMMENGKEFLFNIPAYTTGDDVGHVDLIIVAVKSTATESAIKENLSLVADDTLVMTIQNGAGNDEEIAKYVDGRRVIVGTTSHNSVSLGVGKFQHAGTGMTTIGSTHASMENVILLASVLKESGIEAVVSENINKVIWSKLILNTTINTFATLMDCKVNCILKSDYAWDYIKMVVREVVQVAELDGVHFEYEEALEWVHKTCIAIGNGYPSMLQDRRNKRLTEIDKINGTVVRKAEKYGIEVPCNRLIVDMVHCLEELY</sequence>
<keyword evidence="17" id="KW-1185">Reference proteome</keyword>
<evidence type="ECO:0000256" key="6">
    <source>
        <dbReference type="ARBA" id="ARBA00022655"/>
    </source>
</evidence>
<evidence type="ECO:0000313" key="15">
    <source>
        <dbReference type="EMBL" id="KRU12338.1"/>
    </source>
</evidence>
<dbReference type="InterPro" id="IPR013752">
    <property type="entry name" value="KPA_reductase"/>
</dbReference>
<dbReference type="UniPathway" id="UPA00028">
    <property type="reaction ID" value="UER00004"/>
</dbReference>
<dbReference type="eggNOG" id="COG1893">
    <property type="taxonomic scope" value="Bacteria"/>
</dbReference>
<dbReference type="InterPro" id="IPR013332">
    <property type="entry name" value="KPR_N"/>
</dbReference>
<dbReference type="SUPFAM" id="SSF48179">
    <property type="entry name" value="6-phosphogluconate dehydrogenase C-terminal domain-like"/>
    <property type="match status" value="1"/>
</dbReference>
<dbReference type="FunFam" id="1.10.1040.10:FF:000017">
    <property type="entry name" value="2-dehydropantoate 2-reductase"/>
    <property type="match status" value="1"/>
</dbReference>
<dbReference type="Pfam" id="PF08546">
    <property type="entry name" value="ApbA_C"/>
    <property type="match status" value="1"/>
</dbReference>
<dbReference type="InterPro" id="IPR008927">
    <property type="entry name" value="6-PGluconate_DH-like_C_sf"/>
</dbReference>
<dbReference type="GO" id="GO:0050661">
    <property type="term" value="F:NADP binding"/>
    <property type="evidence" value="ECO:0007669"/>
    <property type="project" value="TreeGrafter"/>
</dbReference>
<dbReference type="Proteomes" id="UP000030905">
    <property type="component" value="Chromosome"/>
</dbReference>
<dbReference type="Gene3D" id="3.40.50.720">
    <property type="entry name" value="NAD(P)-binding Rossmann-like Domain"/>
    <property type="match status" value="1"/>
</dbReference>
<dbReference type="Gene3D" id="1.10.1040.10">
    <property type="entry name" value="N-(1-d-carboxylethyl)-l-norvaline Dehydrogenase, domain 2"/>
    <property type="match status" value="1"/>
</dbReference>
<evidence type="ECO:0000256" key="11">
    <source>
        <dbReference type="RuleBase" id="RU362068"/>
    </source>
</evidence>
<dbReference type="GO" id="GO:0015940">
    <property type="term" value="P:pantothenate biosynthetic process"/>
    <property type="evidence" value="ECO:0007669"/>
    <property type="project" value="UniProtKB-UniPathway"/>
</dbReference>
<dbReference type="InterPro" id="IPR013328">
    <property type="entry name" value="6PGD_dom2"/>
</dbReference>
<evidence type="ECO:0000256" key="10">
    <source>
        <dbReference type="ARBA" id="ARBA00048793"/>
    </source>
</evidence>
<dbReference type="KEGG" id="cpat:CLPA_c15920"/>
<comment type="catalytic activity">
    <reaction evidence="10 11">
        <text>(R)-pantoate + NADP(+) = 2-dehydropantoate + NADPH + H(+)</text>
        <dbReference type="Rhea" id="RHEA:16233"/>
        <dbReference type="ChEBI" id="CHEBI:11561"/>
        <dbReference type="ChEBI" id="CHEBI:15378"/>
        <dbReference type="ChEBI" id="CHEBI:15980"/>
        <dbReference type="ChEBI" id="CHEBI:57783"/>
        <dbReference type="ChEBI" id="CHEBI:58349"/>
        <dbReference type="EC" id="1.1.1.169"/>
    </reaction>
</comment>
<dbReference type="GO" id="GO:0005737">
    <property type="term" value="C:cytoplasm"/>
    <property type="evidence" value="ECO:0007669"/>
    <property type="project" value="TreeGrafter"/>
</dbReference>
<dbReference type="EMBL" id="JPGY02000001">
    <property type="protein sequence ID" value="KRU12338.1"/>
    <property type="molecule type" value="Genomic_DNA"/>
</dbReference>
<dbReference type="Proteomes" id="UP000028042">
    <property type="component" value="Unassembled WGS sequence"/>
</dbReference>
<protein>
    <recommendedName>
        <fullName evidence="5 11">2-dehydropantoate 2-reductase</fullName>
        <ecNumber evidence="4 11">1.1.1.169</ecNumber>
    </recommendedName>
    <alternativeName>
        <fullName evidence="9 11">Ketopantoate reductase</fullName>
    </alternativeName>
</protein>
<gene>
    <name evidence="14" type="primary">apbA1</name>
    <name evidence="14" type="ORF">CLPA_c15920</name>
    <name evidence="15" type="ORF">CP6013_01585</name>
</gene>
<dbReference type="Pfam" id="PF02558">
    <property type="entry name" value="ApbA"/>
    <property type="match status" value="1"/>
</dbReference>
<dbReference type="SUPFAM" id="SSF51735">
    <property type="entry name" value="NAD(P)-binding Rossmann-fold domains"/>
    <property type="match status" value="1"/>
</dbReference>
<dbReference type="GO" id="GO:0008677">
    <property type="term" value="F:2-dehydropantoate 2-reductase activity"/>
    <property type="evidence" value="ECO:0007669"/>
    <property type="project" value="UniProtKB-EC"/>
</dbReference>
<dbReference type="RefSeq" id="WP_003443427.1">
    <property type="nucleotide sequence ID" value="NZ_ANZB01000004.1"/>
</dbReference>
<feature type="domain" description="Ketopantoate reductase N-terminal" evidence="12">
    <location>
        <begin position="3"/>
        <end position="148"/>
    </location>
</feature>
<dbReference type="PANTHER" id="PTHR43765">
    <property type="entry name" value="2-DEHYDROPANTOATE 2-REDUCTASE-RELATED"/>
    <property type="match status" value="1"/>
</dbReference>
<dbReference type="EC" id="1.1.1.169" evidence="4 11"/>
<evidence type="ECO:0000256" key="3">
    <source>
        <dbReference type="ARBA" id="ARBA00007870"/>
    </source>
</evidence>
<dbReference type="PATRIC" id="fig|1262449.3.peg.1429"/>
<keyword evidence="6 11" id="KW-0566">Pantothenate biosynthesis</keyword>
<evidence type="ECO:0000256" key="2">
    <source>
        <dbReference type="ARBA" id="ARBA00004994"/>
    </source>
</evidence>
<evidence type="ECO:0000313" key="17">
    <source>
        <dbReference type="Proteomes" id="UP000030905"/>
    </source>
</evidence>
<dbReference type="KEGG" id="cpae:CPAST_c15920"/>
<evidence type="ECO:0000256" key="8">
    <source>
        <dbReference type="ARBA" id="ARBA00023002"/>
    </source>
</evidence>
<organism evidence="14 17">
    <name type="scientific">Clostridium pasteurianum DSM 525 = ATCC 6013</name>
    <dbReference type="NCBI Taxonomy" id="1262449"/>
    <lineage>
        <taxon>Bacteria</taxon>
        <taxon>Bacillati</taxon>
        <taxon>Bacillota</taxon>
        <taxon>Clostridia</taxon>
        <taxon>Eubacteriales</taxon>
        <taxon>Clostridiaceae</taxon>
        <taxon>Clostridium</taxon>
    </lineage>
</organism>